<sequence length="439" mass="46982">MASAAHEAKGSDDGVLVVGWDGPDDPANPRNWTKKKKWAASFVNSGFRFISPVSSSMVAPAAAQIVEQFHITSSAEASLTISVFVLAYAVGPLVLGPLSEMFAWNLGCGSAQNSGQLIAFRFLAGLGGSAPLATGGAALSDMWAPEKPHAPKLLQQKANRIRKVIETDPEKGPIQEIRTTHPLAAKSVVATPVYHCVTCRLRSSVVLWKKALVRPFGMFATEPIVQLFGVYMMFIYGTIYLVLTTIPAIFNDVYYERVGIAGLHYIGLGVGLVVATQLNARALDRVYKHLKARNGGVGQPEFRSITVFPGTILIPAVLLMAGWGIHTHWIVVDIGVALVGAGMILTFQGMRTYIIDAFTAHAASALAAVSFLRSIAGFCFPLFAPAMYKALGYVVGDTILAAFAAAIGPPAVLTFWKFGAKIRGMSPHARRSRAQLANK</sequence>
<evidence type="ECO:0000313" key="7">
    <source>
        <dbReference type="Proteomes" id="UP000015241"/>
    </source>
</evidence>
<feature type="transmembrane region" description="Helical" evidence="5">
    <location>
        <begin position="224"/>
        <end position="250"/>
    </location>
</feature>
<feature type="transmembrane region" description="Helical" evidence="5">
    <location>
        <begin position="304"/>
        <end position="323"/>
    </location>
</feature>
<dbReference type="PANTHER" id="PTHR23502:SF60">
    <property type="entry name" value="MAJOR FACILITATOR SUPERFAMILY (MFS) PROFILE DOMAIN-CONTAINING PROTEIN-RELATED"/>
    <property type="match status" value="1"/>
</dbReference>
<keyword evidence="7" id="KW-1185">Reference proteome</keyword>
<dbReference type="PANTHER" id="PTHR23502">
    <property type="entry name" value="MAJOR FACILITATOR SUPERFAMILY"/>
    <property type="match status" value="1"/>
</dbReference>
<dbReference type="OrthoDB" id="6770063at2759"/>
<gene>
    <name evidence="6" type="ORF">FOMPIDRAFT_1029755</name>
</gene>
<dbReference type="AlphaFoldDB" id="S8FJD4"/>
<accession>S8FJD4</accession>
<evidence type="ECO:0000313" key="6">
    <source>
        <dbReference type="EMBL" id="EPT01521.1"/>
    </source>
</evidence>
<dbReference type="EMBL" id="KE504141">
    <property type="protein sequence ID" value="EPT01521.1"/>
    <property type="molecule type" value="Genomic_DNA"/>
</dbReference>
<keyword evidence="2 5" id="KW-0812">Transmembrane</keyword>
<dbReference type="InParanoid" id="S8FJD4"/>
<dbReference type="GO" id="GO:0022857">
    <property type="term" value="F:transmembrane transporter activity"/>
    <property type="evidence" value="ECO:0007669"/>
    <property type="project" value="TreeGrafter"/>
</dbReference>
<evidence type="ECO:0000256" key="3">
    <source>
        <dbReference type="ARBA" id="ARBA00022989"/>
    </source>
</evidence>
<evidence type="ECO:0008006" key="8">
    <source>
        <dbReference type="Google" id="ProtNLM"/>
    </source>
</evidence>
<keyword evidence="3 5" id="KW-1133">Transmembrane helix</keyword>
<organism evidence="6 7">
    <name type="scientific">Fomitopsis schrenkii</name>
    <name type="common">Brown rot fungus</name>
    <dbReference type="NCBI Taxonomy" id="2126942"/>
    <lineage>
        <taxon>Eukaryota</taxon>
        <taxon>Fungi</taxon>
        <taxon>Dikarya</taxon>
        <taxon>Basidiomycota</taxon>
        <taxon>Agaricomycotina</taxon>
        <taxon>Agaricomycetes</taxon>
        <taxon>Polyporales</taxon>
        <taxon>Fomitopsis</taxon>
    </lineage>
</organism>
<proteinExistence type="predicted"/>
<dbReference type="Gene3D" id="1.20.1250.20">
    <property type="entry name" value="MFS general substrate transporter like domains"/>
    <property type="match status" value="2"/>
</dbReference>
<evidence type="ECO:0000256" key="5">
    <source>
        <dbReference type="SAM" id="Phobius"/>
    </source>
</evidence>
<keyword evidence="4 5" id="KW-0472">Membrane</keyword>
<dbReference type="HOGENOM" id="CLU_008455_1_3_1"/>
<dbReference type="SUPFAM" id="SSF103473">
    <property type="entry name" value="MFS general substrate transporter"/>
    <property type="match status" value="1"/>
</dbReference>
<evidence type="ECO:0000256" key="1">
    <source>
        <dbReference type="ARBA" id="ARBA00004141"/>
    </source>
</evidence>
<feature type="transmembrane region" description="Helical" evidence="5">
    <location>
        <begin position="118"/>
        <end position="139"/>
    </location>
</feature>
<dbReference type="GO" id="GO:0016020">
    <property type="term" value="C:membrane"/>
    <property type="evidence" value="ECO:0007669"/>
    <property type="project" value="UniProtKB-SubCell"/>
</dbReference>
<dbReference type="eggNOG" id="KOG0255">
    <property type="taxonomic scope" value="Eukaryota"/>
</dbReference>
<evidence type="ECO:0000256" key="4">
    <source>
        <dbReference type="ARBA" id="ARBA00023136"/>
    </source>
</evidence>
<comment type="subcellular location">
    <subcellularLocation>
        <location evidence="1">Membrane</location>
        <topology evidence="1">Multi-pass membrane protein</topology>
    </subcellularLocation>
</comment>
<name>S8FJD4_FOMSC</name>
<reference evidence="6 7" key="1">
    <citation type="journal article" date="2012" name="Science">
        <title>The Paleozoic origin of enzymatic lignin decomposition reconstructed from 31 fungal genomes.</title>
        <authorList>
            <person name="Floudas D."/>
            <person name="Binder M."/>
            <person name="Riley R."/>
            <person name="Barry K."/>
            <person name="Blanchette R.A."/>
            <person name="Henrissat B."/>
            <person name="Martinez A.T."/>
            <person name="Otillar R."/>
            <person name="Spatafora J.W."/>
            <person name="Yadav J.S."/>
            <person name="Aerts A."/>
            <person name="Benoit I."/>
            <person name="Boyd A."/>
            <person name="Carlson A."/>
            <person name="Copeland A."/>
            <person name="Coutinho P.M."/>
            <person name="de Vries R.P."/>
            <person name="Ferreira P."/>
            <person name="Findley K."/>
            <person name="Foster B."/>
            <person name="Gaskell J."/>
            <person name="Glotzer D."/>
            <person name="Gorecki P."/>
            <person name="Heitman J."/>
            <person name="Hesse C."/>
            <person name="Hori C."/>
            <person name="Igarashi K."/>
            <person name="Jurgens J.A."/>
            <person name="Kallen N."/>
            <person name="Kersten P."/>
            <person name="Kohler A."/>
            <person name="Kuees U."/>
            <person name="Kumar T.K.A."/>
            <person name="Kuo A."/>
            <person name="LaButti K."/>
            <person name="Larrondo L.F."/>
            <person name="Lindquist E."/>
            <person name="Ling A."/>
            <person name="Lombard V."/>
            <person name="Lucas S."/>
            <person name="Lundell T."/>
            <person name="Martin R."/>
            <person name="McLaughlin D.J."/>
            <person name="Morgenstern I."/>
            <person name="Morin E."/>
            <person name="Murat C."/>
            <person name="Nagy L.G."/>
            <person name="Nolan M."/>
            <person name="Ohm R.A."/>
            <person name="Patyshakuliyeva A."/>
            <person name="Rokas A."/>
            <person name="Ruiz-Duenas F.J."/>
            <person name="Sabat G."/>
            <person name="Salamov A."/>
            <person name="Samejima M."/>
            <person name="Schmutz J."/>
            <person name="Slot J.C."/>
            <person name="St John F."/>
            <person name="Stenlid J."/>
            <person name="Sun H."/>
            <person name="Sun S."/>
            <person name="Syed K."/>
            <person name="Tsang A."/>
            <person name="Wiebenga A."/>
            <person name="Young D."/>
            <person name="Pisabarro A."/>
            <person name="Eastwood D.C."/>
            <person name="Martin F."/>
            <person name="Cullen D."/>
            <person name="Grigoriev I.V."/>
            <person name="Hibbett D.S."/>
        </authorList>
    </citation>
    <scope>NUCLEOTIDE SEQUENCE</scope>
    <source>
        <strain evidence="7">FP-58527</strain>
    </source>
</reference>
<dbReference type="InterPro" id="IPR036259">
    <property type="entry name" value="MFS_trans_sf"/>
</dbReference>
<feature type="transmembrane region" description="Helical" evidence="5">
    <location>
        <begin position="362"/>
        <end position="384"/>
    </location>
</feature>
<protein>
    <recommendedName>
        <fullName evidence="8">Major facilitator superfamily (MFS) profile domain-containing protein</fullName>
    </recommendedName>
</protein>
<evidence type="ECO:0000256" key="2">
    <source>
        <dbReference type="ARBA" id="ARBA00022692"/>
    </source>
</evidence>
<dbReference type="Proteomes" id="UP000015241">
    <property type="component" value="Unassembled WGS sequence"/>
</dbReference>
<feature type="transmembrane region" description="Helical" evidence="5">
    <location>
        <begin position="329"/>
        <end position="350"/>
    </location>
</feature>
<feature type="transmembrane region" description="Helical" evidence="5">
    <location>
        <begin position="390"/>
        <end position="416"/>
    </location>
</feature>
<feature type="transmembrane region" description="Helical" evidence="5">
    <location>
        <begin position="262"/>
        <end position="283"/>
    </location>
</feature>
<feature type="transmembrane region" description="Helical" evidence="5">
    <location>
        <begin position="77"/>
        <end position="98"/>
    </location>
</feature>
<dbReference type="STRING" id="743788.S8FJD4"/>